<dbReference type="InterPro" id="IPR021109">
    <property type="entry name" value="Peptidase_aspartic_dom_sf"/>
</dbReference>
<proteinExistence type="predicted"/>
<dbReference type="AlphaFoldDB" id="A0A9N9F3J2"/>
<organism evidence="1 2">
    <name type="scientific">Funneliformis mosseae</name>
    <name type="common">Endomycorrhizal fungus</name>
    <name type="synonym">Glomus mosseae</name>
    <dbReference type="NCBI Taxonomy" id="27381"/>
    <lineage>
        <taxon>Eukaryota</taxon>
        <taxon>Fungi</taxon>
        <taxon>Fungi incertae sedis</taxon>
        <taxon>Mucoromycota</taxon>
        <taxon>Glomeromycotina</taxon>
        <taxon>Glomeromycetes</taxon>
        <taxon>Glomerales</taxon>
        <taxon>Glomeraceae</taxon>
        <taxon>Funneliformis</taxon>
    </lineage>
</organism>
<comment type="caution">
    <text evidence="1">The sequence shown here is derived from an EMBL/GenBank/DDBJ whole genome shotgun (WGS) entry which is preliminary data.</text>
</comment>
<reference evidence="1" key="1">
    <citation type="submission" date="2021-06" db="EMBL/GenBank/DDBJ databases">
        <authorList>
            <person name="Kallberg Y."/>
            <person name="Tangrot J."/>
            <person name="Rosling A."/>
        </authorList>
    </citation>
    <scope>NUCLEOTIDE SEQUENCE</scope>
    <source>
        <strain evidence="1">87-6 pot B 2015</strain>
    </source>
</reference>
<sequence length="292" mass="33881">MSEDTGTIFLHNQNLLGDKGSQALEEKALKQFVYTLPSIKNPMSLFYVFLQSDAFYLTQILSEESIVDYCLKAKKCNDIVKICKVEILIQAEKESVTSIIIGFKDYISRSVDYTFVDEKVTIKALIDSKSYYSSISKAFAQKIDLYITREFRSEYPAVKEFSIGAINAGKKVIIRGWVNREEVSISLSNIFYELRSLLLIITDTENFVVVDKPEYDLVLGNNWLIWMGDKIDKCDARYWENNEEKRLYYLRNNIDILSPLLYTFYELLFSNFTAINSDREVIITKFIMNLTV</sequence>
<evidence type="ECO:0000313" key="1">
    <source>
        <dbReference type="EMBL" id="CAG8507414.1"/>
    </source>
</evidence>
<accession>A0A9N9F3J2</accession>
<dbReference type="Proteomes" id="UP000789375">
    <property type="component" value="Unassembled WGS sequence"/>
</dbReference>
<evidence type="ECO:0000313" key="2">
    <source>
        <dbReference type="Proteomes" id="UP000789375"/>
    </source>
</evidence>
<dbReference type="EMBL" id="CAJVPP010000730">
    <property type="protein sequence ID" value="CAG8507414.1"/>
    <property type="molecule type" value="Genomic_DNA"/>
</dbReference>
<protein>
    <submittedName>
        <fullName evidence="1">10771_t:CDS:1</fullName>
    </submittedName>
</protein>
<keyword evidence="2" id="KW-1185">Reference proteome</keyword>
<gene>
    <name evidence="1" type="ORF">FMOSSE_LOCUS4355</name>
</gene>
<name>A0A9N9F3J2_FUNMO</name>
<dbReference type="Gene3D" id="2.40.70.10">
    <property type="entry name" value="Acid Proteases"/>
    <property type="match status" value="1"/>
</dbReference>